<protein>
    <submittedName>
        <fullName evidence="1">Uncharacterized protein</fullName>
    </submittedName>
</protein>
<comment type="caution">
    <text evidence="1">The sequence shown here is derived from an EMBL/GenBank/DDBJ whole genome shotgun (WGS) entry which is preliminary data.</text>
</comment>
<name>A0AAW1XRC8_RUBAR</name>
<evidence type="ECO:0000313" key="2">
    <source>
        <dbReference type="Proteomes" id="UP001457282"/>
    </source>
</evidence>
<organism evidence="1 2">
    <name type="scientific">Rubus argutus</name>
    <name type="common">Southern blackberry</name>
    <dbReference type="NCBI Taxonomy" id="59490"/>
    <lineage>
        <taxon>Eukaryota</taxon>
        <taxon>Viridiplantae</taxon>
        <taxon>Streptophyta</taxon>
        <taxon>Embryophyta</taxon>
        <taxon>Tracheophyta</taxon>
        <taxon>Spermatophyta</taxon>
        <taxon>Magnoliopsida</taxon>
        <taxon>eudicotyledons</taxon>
        <taxon>Gunneridae</taxon>
        <taxon>Pentapetalae</taxon>
        <taxon>rosids</taxon>
        <taxon>fabids</taxon>
        <taxon>Rosales</taxon>
        <taxon>Rosaceae</taxon>
        <taxon>Rosoideae</taxon>
        <taxon>Rosoideae incertae sedis</taxon>
        <taxon>Rubus</taxon>
    </lineage>
</organism>
<evidence type="ECO:0000313" key="1">
    <source>
        <dbReference type="EMBL" id="KAK9939342.1"/>
    </source>
</evidence>
<keyword evidence="2" id="KW-1185">Reference proteome</keyword>
<gene>
    <name evidence="1" type="ORF">M0R45_016039</name>
</gene>
<proteinExistence type="predicted"/>
<dbReference type="Proteomes" id="UP001457282">
    <property type="component" value="Unassembled WGS sequence"/>
</dbReference>
<sequence length="100" mass="11397">MLALLAEAGCSYRRVRQWVQQSKMATWSVVMVVLTVAGGMVRGKSDELWVCFVMVTESRSWCWQGGMWWRKGAKEWCQHGGVRWRKRGAGESVSGLKKMA</sequence>
<dbReference type="AlphaFoldDB" id="A0AAW1XRC8"/>
<accession>A0AAW1XRC8</accession>
<dbReference type="EMBL" id="JBEDUW010000003">
    <property type="protein sequence ID" value="KAK9939342.1"/>
    <property type="molecule type" value="Genomic_DNA"/>
</dbReference>
<reference evidence="1 2" key="1">
    <citation type="journal article" date="2023" name="G3 (Bethesda)">
        <title>A chromosome-length genome assembly and annotation of blackberry (Rubus argutus, cv. 'Hillquist').</title>
        <authorList>
            <person name="Bruna T."/>
            <person name="Aryal R."/>
            <person name="Dudchenko O."/>
            <person name="Sargent D.J."/>
            <person name="Mead D."/>
            <person name="Buti M."/>
            <person name="Cavallini A."/>
            <person name="Hytonen T."/>
            <person name="Andres J."/>
            <person name="Pham M."/>
            <person name="Weisz D."/>
            <person name="Mascagni F."/>
            <person name="Usai G."/>
            <person name="Natali L."/>
            <person name="Bassil N."/>
            <person name="Fernandez G.E."/>
            <person name="Lomsadze A."/>
            <person name="Armour M."/>
            <person name="Olukolu B."/>
            <person name="Poorten T."/>
            <person name="Britton C."/>
            <person name="Davik J."/>
            <person name="Ashrafi H."/>
            <person name="Aiden E.L."/>
            <person name="Borodovsky M."/>
            <person name="Worthington M."/>
        </authorList>
    </citation>
    <scope>NUCLEOTIDE SEQUENCE [LARGE SCALE GENOMIC DNA]</scope>
    <source>
        <strain evidence="1">PI 553951</strain>
    </source>
</reference>